<keyword evidence="2 9" id="KW-0808">Transferase</keyword>
<keyword evidence="1 9" id="KW-0820">tRNA-binding</keyword>
<feature type="active site" description="Nucleophile" evidence="9">
    <location>
        <position position="108"/>
    </location>
</feature>
<evidence type="ECO:0000259" key="10">
    <source>
        <dbReference type="Pfam" id="PF20258"/>
    </source>
</evidence>
<evidence type="ECO:0000256" key="7">
    <source>
        <dbReference type="ARBA" id="ARBA00023157"/>
    </source>
</evidence>
<feature type="binding site" evidence="9">
    <location>
        <begin position="12"/>
        <end position="19"/>
    </location>
    <ligand>
        <name>ATP</name>
        <dbReference type="ChEBI" id="CHEBI:30616"/>
    </ligand>
</feature>
<dbReference type="GO" id="GO:0005524">
    <property type="term" value="F:ATP binding"/>
    <property type="evidence" value="ECO:0007669"/>
    <property type="project" value="UniProtKB-KW"/>
</dbReference>
<dbReference type="GO" id="GO:0103016">
    <property type="term" value="F:tRNA-uridine 2-sulfurtransferase activity"/>
    <property type="evidence" value="ECO:0007669"/>
    <property type="project" value="UniProtKB-EC"/>
</dbReference>
<dbReference type="Pfam" id="PF03054">
    <property type="entry name" value="tRNA_Me_trans"/>
    <property type="match status" value="1"/>
</dbReference>
<evidence type="ECO:0000256" key="8">
    <source>
        <dbReference type="ARBA" id="ARBA00051542"/>
    </source>
</evidence>
<dbReference type="PANTHER" id="PTHR11933">
    <property type="entry name" value="TRNA 5-METHYLAMINOMETHYL-2-THIOURIDYLATE -METHYLTRANSFERASE"/>
    <property type="match status" value="1"/>
</dbReference>
<dbReference type="Pfam" id="PF20258">
    <property type="entry name" value="tRNA_Me_trans_C"/>
    <property type="match status" value="1"/>
</dbReference>
<gene>
    <name evidence="9" type="primary">mnmA</name>
    <name evidence="12" type="ORF">A2815_02825</name>
</gene>
<feature type="active site" description="Cysteine persulfide intermediate" evidence="9">
    <location>
        <position position="207"/>
    </location>
</feature>
<feature type="domain" description="tRNA-specific 2-thiouridylase MnmA-like central" evidence="11">
    <location>
        <begin position="216"/>
        <end position="277"/>
    </location>
</feature>
<evidence type="ECO:0000256" key="3">
    <source>
        <dbReference type="ARBA" id="ARBA00022694"/>
    </source>
</evidence>
<dbReference type="HAMAP" id="MF_00144">
    <property type="entry name" value="tRNA_thiouridyl_MnmA"/>
    <property type="match status" value="1"/>
</dbReference>
<keyword evidence="3 9" id="KW-0819">tRNA processing</keyword>
<organism evidence="12 13">
    <name type="scientific">Candidatus Portnoybacteria bacterium RIFCSPHIGHO2_01_FULL_40_12b</name>
    <dbReference type="NCBI Taxonomy" id="1801994"/>
    <lineage>
        <taxon>Bacteria</taxon>
        <taxon>Candidatus Portnoyibacteriota</taxon>
    </lineage>
</organism>
<protein>
    <recommendedName>
        <fullName evidence="9">tRNA-specific 2-thiouridylase MnmA</fullName>
        <ecNumber evidence="9">2.8.1.13</ecNumber>
    </recommendedName>
</protein>
<comment type="subcellular location">
    <subcellularLocation>
        <location evidence="9">Cytoplasm</location>
    </subcellularLocation>
</comment>
<accession>A0A1G2F9X9</accession>
<keyword evidence="5 9" id="KW-0067">ATP-binding</keyword>
<evidence type="ECO:0000256" key="4">
    <source>
        <dbReference type="ARBA" id="ARBA00022741"/>
    </source>
</evidence>
<feature type="binding site" evidence="9">
    <location>
        <position position="38"/>
    </location>
    <ligand>
        <name>ATP</name>
        <dbReference type="ChEBI" id="CHEBI:30616"/>
    </ligand>
</feature>
<evidence type="ECO:0000256" key="9">
    <source>
        <dbReference type="HAMAP-Rule" id="MF_00144"/>
    </source>
</evidence>
<dbReference type="InterPro" id="IPR023382">
    <property type="entry name" value="MnmA-like_central_sf"/>
</dbReference>
<feature type="site" description="Interaction with tRNA" evidence="9">
    <location>
        <position position="346"/>
    </location>
</feature>
<dbReference type="GO" id="GO:0002143">
    <property type="term" value="P:tRNA wobble position uridine thiolation"/>
    <property type="evidence" value="ECO:0007669"/>
    <property type="project" value="TreeGrafter"/>
</dbReference>
<keyword evidence="9" id="KW-0963">Cytoplasm</keyword>
<proteinExistence type="inferred from homology"/>
<dbReference type="InterPro" id="IPR004506">
    <property type="entry name" value="MnmA-like"/>
</dbReference>
<dbReference type="NCBIfam" id="TIGR00420">
    <property type="entry name" value="trmU"/>
    <property type="match status" value="1"/>
</dbReference>
<dbReference type="Gene3D" id="2.30.30.280">
    <property type="entry name" value="Adenine nucleotide alpha hydrolases-like domains"/>
    <property type="match status" value="1"/>
</dbReference>
<comment type="caution">
    <text evidence="12">The sequence shown here is derived from an EMBL/GenBank/DDBJ whole genome shotgun (WGS) entry which is preliminary data.</text>
</comment>
<evidence type="ECO:0000256" key="6">
    <source>
        <dbReference type="ARBA" id="ARBA00022884"/>
    </source>
</evidence>
<feature type="binding site" evidence="9">
    <location>
        <position position="132"/>
    </location>
    <ligand>
        <name>ATP</name>
        <dbReference type="ChEBI" id="CHEBI:30616"/>
    </ligand>
</feature>
<comment type="function">
    <text evidence="9">Catalyzes the 2-thiolation of uridine at the wobble position (U34) of tRNA, leading to the formation of s(2)U34.</text>
</comment>
<dbReference type="CDD" id="cd01998">
    <property type="entry name" value="MnmA_TRMU-like"/>
    <property type="match status" value="1"/>
</dbReference>
<dbReference type="Proteomes" id="UP000176974">
    <property type="component" value="Unassembled WGS sequence"/>
</dbReference>
<dbReference type="SUPFAM" id="SSF52402">
    <property type="entry name" value="Adenine nucleotide alpha hydrolases-like"/>
    <property type="match status" value="1"/>
</dbReference>
<dbReference type="AlphaFoldDB" id="A0A1G2F9X9"/>
<evidence type="ECO:0000256" key="1">
    <source>
        <dbReference type="ARBA" id="ARBA00022555"/>
    </source>
</evidence>
<dbReference type="GO" id="GO:0000049">
    <property type="term" value="F:tRNA binding"/>
    <property type="evidence" value="ECO:0007669"/>
    <property type="project" value="UniProtKB-KW"/>
</dbReference>
<dbReference type="PANTHER" id="PTHR11933:SF5">
    <property type="entry name" value="MITOCHONDRIAL TRNA-SPECIFIC 2-THIOURIDYLASE 1"/>
    <property type="match status" value="1"/>
</dbReference>
<feature type="domain" description="tRNA-specific 2-thiouridylase MnmA-like C-terminal" evidence="10">
    <location>
        <begin position="287"/>
        <end position="362"/>
    </location>
</feature>
<feature type="site" description="Interaction with tRNA" evidence="9">
    <location>
        <position position="133"/>
    </location>
</feature>
<evidence type="ECO:0000313" key="13">
    <source>
        <dbReference type="Proteomes" id="UP000176974"/>
    </source>
</evidence>
<sequence length="363" mass="41291">MDGKRKTKVIVGMSGGVDSSVALMLLKKQGYEPIGVSLKYASWENKKNLLKENVCCSKESFEIAGNICRKFNAPHYIIDCSSEFKNEVIGYFASLLKEKKTPSPCLICNRDLKFKKLFEAAEKFKAKYVATGHYARKKLNLKTGETELSKAKDKNKDQSYFLCLLNQEQLKKLIFPIGDYTKEQVYGMAKKNGFDFFLKRKQSQNLCFVSAKSIPHYLKDEIGFEPGFIRDKENYTLGEHRGLHFYTVGQRKRIGLAGGPWWVVGFDKRNNTLIVSHDPEDPILYQKAMMLSNVHLTSEKSLNKPIKVRAKIRYAQNLAPATLFPAKNNISRLVFKKPQRAVTAGQWAVFYKREACLGGGIII</sequence>
<keyword evidence="4 9" id="KW-0547">Nucleotide-binding</keyword>
<dbReference type="InterPro" id="IPR014729">
    <property type="entry name" value="Rossmann-like_a/b/a_fold"/>
</dbReference>
<dbReference type="Pfam" id="PF20259">
    <property type="entry name" value="tRNA_Me_trans_M"/>
    <property type="match status" value="1"/>
</dbReference>
<evidence type="ECO:0000256" key="5">
    <source>
        <dbReference type="ARBA" id="ARBA00022840"/>
    </source>
</evidence>
<dbReference type="Gene3D" id="3.40.50.620">
    <property type="entry name" value="HUPs"/>
    <property type="match status" value="1"/>
</dbReference>
<evidence type="ECO:0000313" key="12">
    <source>
        <dbReference type="EMBL" id="OGZ34869.1"/>
    </source>
</evidence>
<keyword evidence="7" id="KW-1015">Disulfide bond</keyword>
<dbReference type="InterPro" id="IPR046885">
    <property type="entry name" value="MnmA-like_C"/>
</dbReference>
<dbReference type="EC" id="2.8.1.13" evidence="9"/>
<comment type="caution">
    <text evidence="9">Lacks conserved residue(s) required for the propagation of feature annotation.</text>
</comment>
<feature type="region of interest" description="Interaction with tRNA" evidence="9">
    <location>
        <begin position="313"/>
        <end position="314"/>
    </location>
</feature>
<comment type="catalytic activity">
    <reaction evidence="8 9">
        <text>S-sulfanyl-L-cysteinyl-[protein] + uridine(34) in tRNA + AH2 + ATP = 2-thiouridine(34) in tRNA + L-cysteinyl-[protein] + A + AMP + diphosphate + H(+)</text>
        <dbReference type="Rhea" id="RHEA:47032"/>
        <dbReference type="Rhea" id="RHEA-COMP:10131"/>
        <dbReference type="Rhea" id="RHEA-COMP:11726"/>
        <dbReference type="Rhea" id="RHEA-COMP:11727"/>
        <dbReference type="Rhea" id="RHEA-COMP:11728"/>
        <dbReference type="ChEBI" id="CHEBI:13193"/>
        <dbReference type="ChEBI" id="CHEBI:15378"/>
        <dbReference type="ChEBI" id="CHEBI:17499"/>
        <dbReference type="ChEBI" id="CHEBI:29950"/>
        <dbReference type="ChEBI" id="CHEBI:30616"/>
        <dbReference type="ChEBI" id="CHEBI:33019"/>
        <dbReference type="ChEBI" id="CHEBI:61963"/>
        <dbReference type="ChEBI" id="CHEBI:65315"/>
        <dbReference type="ChEBI" id="CHEBI:87170"/>
        <dbReference type="ChEBI" id="CHEBI:456215"/>
        <dbReference type="EC" id="2.8.1.13"/>
    </reaction>
</comment>
<name>A0A1G2F9X9_9BACT</name>
<evidence type="ECO:0000256" key="2">
    <source>
        <dbReference type="ARBA" id="ARBA00022679"/>
    </source>
</evidence>
<feature type="region of interest" description="Interaction with tRNA" evidence="9">
    <location>
        <begin position="156"/>
        <end position="158"/>
    </location>
</feature>
<reference evidence="12 13" key="1">
    <citation type="journal article" date="2016" name="Nat. Commun.">
        <title>Thousands of microbial genomes shed light on interconnected biogeochemical processes in an aquifer system.</title>
        <authorList>
            <person name="Anantharaman K."/>
            <person name="Brown C.T."/>
            <person name="Hug L.A."/>
            <person name="Sharon I."/>
            <person name="Castelle C.J."/>
            <person name="Probst A.J."/>
            <person name="Thomas B.C."/>
            <person name="Singh A."/>
            <person name="Wilkins M.J."/>
            <person name="Karaoz U."/>
            <person name="Brodie E.L."/>
            <person name="Williams K.H."/>
            <person name="Hubbard S.S."/>
            <person name="Banfield J.F."/>
        </authorList>
    </citation>
    <scope>NUCLEOTIDE SEQUENCE [LARGE SCALE GENOMIC DNA]</scope>
</reference>
<evidence type="ECO:0000259" key="11">
    <source>
        <dbReference type="Pfam" id="PF20259"/>
    </source>
</evidence>
<dbReference type="GO" id="GO:0005737">
    <property type="term" value="C:cytoplasm"/>
    <property type="evidence" value="ECO:0007669"/>
    <property type="project" value="UniProtKB-SubCell"/>
</dbReference>
<keyword evidence="6 9" id="KW-0694">RNA-binding</keyword>
<dbReference type="InterPro" id="IPR046884">
    <property type="entry name" value="MnmA-like_central"/>
</dbReference>
<dbReference type="NCBIfam" id="NF001138">
    <property type="entry name" value="PRK00143.1"/>
    <property type="match status" value="1"/>
</dbReference>
<dbReference type="EMBL" id="MHMY01000024">
    <property type="protein sequence ID" value="OGZ34869.1"/>
    <property type="molecule type" value="Genomic_DNA"/>
</dbReference>
<comment type="similarity">
    <text evidence="9">Belongs to the MnmA/TRMU family.</text>
</comment>
<dbReference type="Gene3D" id="2.40.30.10">
    <property type="entry name" value="Translation factors"/>
    <property type="match status" value="1"/>
</dbReference>